<protein>
    <submittedName>
        <fullName evidence="1">Uncharacterized protein</fullName>
    </submittedName>
</protein>
<comment type="caution">
    <text evidence="1">The sequence shown here is derived from an EMBL/GenBank/DDBJ whole genome shotgun (WGS) entry which is preliminary data.</text>
</comment>
<dbReference type="AlphaFoldDB" id="A0A8H6HDS2"/>
<dbReference type="Proteomes" id="UP000521943">
    <property type="component" value="Unassembled WGS sequence"/>
</dbReference>
<name>A0A8H6HDS2_9AGAR</name>
<feature type="non-terminal residue" evidence="1">
    <location>
        <position position="1"/>
    </location>
</feature>
<reference evidence="1 2" key="1">
    <citation type="submission" date="2020-07" db="EMBL/GenBank/DDBJ databases">
        <title>Comparative genomics of pyrophilous fungi reveals a link between fire events and developmental genes.</title>
        <authorList>
            <consortium name="DOE Joint Genome Institute"/>
            <person name="Steindorff A.S."/>
            <person name="Carver A."/>
            <person name="Calhoun S."/>
            <person name="Stillman K."/>
            <person name="Liu H."/>
            <person name="Lipzen A."/>
            <person name="Pangilinan J."/>
            <person name="Labutti K."/>
            <person name="Bruns T.D."/>
            <person name="Grigoriev I.V."/>
        </authorList>
    </citation>
    <scope>NUCLEOTIDE SEQUENCE [LARGE SCALE GENOMIC DNA]</scope>
    <source>
        <strain evidence="1 2">CBS 144469</strain>
    </source>
</reference>
<sequence>PYATVPLPSPTLPTYLNPILLRSRYPSIAWNVQNSPNNARCSSVTTGSWLDCCASMPGHRSLTIRASFTDRPIVVFPSREQGFVLIGDILSAVHH</sequence>
<organism evidence="1 2">
    <name type="scientific">Ephemerocybe angulata</name>
    <dbReference type="NCBI Taxonomy" id="980116"/>
    <lineage>
        <taxon>Eukaryota</taxon>
        <taxon>Fungi</taxon>
        <taxon>Dikarya</taxon>
        <taxon>Basidiomycota</taxon>
        <taxon>Agaricomycotina</taxon>
        <taxon>Agaricomycetes</taxon>
        <taxon>Agaricomycetidae</taxon>
        <taxon>Agaricales</taxon>
        <taxon>Agaricineae</taxon>
        <taxon>Psathyrellaceae</taxon>
        <taxon>Ephemerocybe</taxon>
    </lineage>
</organism>
<proteinExistence type="predicted"/>
<keyword evidence="2" id="KW-1185">Reference proteome</keyword>
<evidence type="ECO:0000313" key="1">
    <source>
        <dbReference type="EMBL" id="KAF6744416.1"/>
    </source>
</evidence>
<gene>
    <name evidence="1" type="ORF">DFP72DRAFT_769541</name>
</gene>
<accession>A0A8H6HDS2</accession>
<dbReference type="EMBL" id="JACGCI010000123">
    <property type="protein sequence ID" value="KAF6744416.1"/>
    <property type="molecule type" value="Genomic_DNA"/>
</dbReference>
<feature type="non-terminal residue" evidence="1">
    <location>
        <position position="95"/>
    </location>
</feature>
<evidence type="ECO:0000313" key="2">
    <source>
        <dbReference type="Proteomes" id="UP000521943"/>
    </source>
</evidence>